<proteinExistence type="predicted"/>
<dbReference type="Proteomes" id="UP001218218">
    <property type="component" value="Unassembled WGS sequence"/>
</dbReference>
<evidence type="ECO:0000313" key="2">
    <source>
        <dbReference type="Proteomes" id="UP001218218"/>
    </source>
</evidence>
<gene>
    <name evidence="1" type="ORF">DFH08DRAFT_868974</name>
</gene>
<protein>
    <submittedName>
        <fullName evidence="1">Uncharacterized protein</fullName>
    </submittedName>
</protein>
<comment type="caution">
    <text evidence="1">The sequence shown here is derived from an EMBL/GenBank/DDBJ whole genome shotgun (WGS) entry which is preliminary data.</text>
</comment>
<reference evidence="1" key="1">
    <citation type="submission" date="2023-03" db="EMBL/GenBank/DDBJ databases">
        <title>Massive genome expansion in bonnet fungi (Mycena s.s.) driven by repeated elements and novel gene families across ecological guilds.</title>
        <authorList>
            <consortium name="Lawrence Berkeley National Laboratory"/>
            <person name="Harder C.B."/>
            <person name="Miyauchi S."/>
            <person name="Viragh M."/>
            <person name="Kuo A."/>
            <person name="Thoen E."/>
            <person name="Andreopoulos B."/>
            <person name="Lu D."/>
            <person name="Skrede I."/>
            <person name="Drula E."/>
            <person name="Henrissat B."/>
            <person name="Morin E."/>
            <person name="Kohler A."/>
            <person name="Barry K."/>
            <person name="LaButti K."/>
            <person name="Morin E."/>
            <person name="Salamov A."/>
            <person name="Lipzen A."/>
            <person name="Mereny Z."/>
            <person name="Hegedus B."/>
            <person name="Baldrian P."/>
            <person name="Stursova M."/>
            <person name="Weitz H."/>
            <person name="Taylor A."/>
            <person name="Grigoriev I.V."/>
            <person name="Nagy L.G."/>
            <person name="Martin F."/>
            <person name="Kauserud H."/>
        </authorList>
    </citation>
    <scope>NUCLEOTIDE SEQUENCE</scope>
    <source>
        <strain evidence="1">CBHHK002</strain>
    </source>
</reference>
<dbReference type="EMBL" id="JARIHO010000020">
    <property type="protein sequence ID" value="KAJ7346659.1"/>
    <property type="molecule type" value="Genomic_DNA"/>
</dbReference>
<name>A0AAD6ZZM4_9AGAR</name>
<keyword evidence="2" id="KW-1185">Reference proteome</keyword>
<dbReference type="AlphaFoldDB" id="A0AAD6ZZM4"/>
<evidence type="ECO:0000313" key="1">
    <source>
        <dbReference type="EMBL" id="KAJ7346659.1"/>
    </source>
</evidence>
<organism evidence="1 2">
    <name type="scientific">Mycena albidolilacea</name>
    <dbReference type="NCBI Taxonomy" id="1033008"/>
    <lineage>
        <taxon>Eukaryota</taxon>
        <taxon>Fungi</taxon>
        <taxon>Dikarya</taxon>
        <taxon>Basidiomycota</taxon>
        <taxon>Agaricomycotina</taxon>
        <taxon>Agaricomycetes</taxon>
        <taxon>Agaricomycetidae</taxon>
        <taxon>Agaricales</taxon>
        <taxon>Marasmiineae</taxon>
        <taxon>Mycenaceae</taxon>
        <taxon>Mycena</taxon>
    </lineage>
</organism>
<sequence length="174" mass="18858">MGQTLNALFEPRTAGAPPPTNPVLELLRGLLTRVLVVVALRAHCGVVTHDSKNARAWLDGYLKLRGSVDDGGMALCGVKDCGRVLVPPPGGDLLFRDAKRGARLSVMSIRQRVTSSDQDLRETLGCSQIYDCPVVIWHYRFDKDLLIDWADLGCVAHLTCKVTGDRLGVGGHAN</sequence>
<accession>A0AAD6ZZM4</accession>